<dbReference type="GO" id="GO:0003994">
    <property type="term" value="F:aconitate hydratase activity"/>
    <property type="evidence" value="ECO:0007669"/>
    <property type="project" value="UniProtKB-EC"/>
</dbReference>
<dbReference type="Gene3D" id="3.30.499.10">
    <property type="entry name" value="Aconitase, domain 3"/>
    <property type="match status" value="1"/>
</dbReference>
<evidence type="ECO:0000259" key="9">
    <source>
        <dbReference type="Pfam" id="PF00330"/>
    </source>
</evidence>
<dbReference type="PROSITE" id="PS00450">
    <property type="entry name" value="ACONITASE_1"/>
    <property type="match status" value="1"/>
</dbReference>
<comment type="catalytic activity">
    <reaction evidence="8">
        <text>citrate = D-threo-isocitrate</text>
        <dbReference type="Rhea" id="RHEA:10336"/>
        <dbReference type="ChEBI" id="CHEBI:15562"/>
        <dbReference type="ChEBI" id="CHEBI:16947"/>
        <dbReference type="EC" id="4.2.1.3"/>
    </reaction>
</comment>
<reference evidence="10 11" key="1">
    <citation type="submission" date="2018-06" db="EMBL/GenBank/DDBJ databases">
        <authorList>
            <consortium name="Pathogen Informatics"/>
            <person name="Doyle S."/>
        </authorList>
    </citation>
    <scope>NUCLEOTIDE SEQUENCE [LARGE SCALE GENOMIC DNA]</scope>
    <source>
        <strain evidence="10 11">NCTC11341</strain>
    </source>
</reference>
<dbReference type="EC" id="4.2.1.3" evidence="2"/>
<evidence type="ECO:0000256" key="8">
    <source>
        <dbReference type="ARBA" id="ARBA00023501"/>
    </source>
</evidence>
<dbReference type="GO" id="GO:0051539">
    <property type="term" value="F:4 iron, 4 sulfur cluster binding"/>
    <property type="evidence" value="ECO:0007669"/>
    <property type="project" value="UniProtKB-KW"/>
</dbReference>
<dbReference type="AlphaFoldDB" id="A0A376P4J4"/>
<dbReference type="GO" id="GO:0046872">
    <property type="term" value="F:metal ion binding"/>
    <property type="evidence" value="ECO:0007669"/>
    <property type="project" value="UniProtKB-KW"/>
</dbReference>
<dbReference type="PANTHER" id="PTHR11670">
    <property type="entry name" value="ACONITASE/IRON-RESPONSIVE ELEMENT FAMILY MEMBER"/>
    <property type="match status" value="1"/>
</dbReference>
<keyword evidence="4" id="KW-0479">Metal-binding</keyword>
<accession>A0A376P4J4</accession>
<dbReference type="InterPro" id="IPR001030">
    <property type="entry name" value="Acoase/IPM_deHydtase_lsu_aba"/>
</dbReference>
<keyword evidence="7 10" id="KW-0456">Lyase</keyword>
<keyword evidence="6" id="KW-0411">Iron-sulfur</keyword>
<evidence type="ECO:0000313" key="10">
    <source>
        <dbReference type="EMBL" id="STH73405.1"/>
    </source>
</evidence>
<gene>
    <name evidence="10" type="primary">acnA_2</name>
    <name evidence="10" type="ORF">NCTC11341_05116</name>
</gene>
<dbReference type="Pfam" id="PF00330">
    <property type="entry name" value="Aconitase"/>
    <property type="match status" value="1"/>
</dbReference>
<comment type="cofactor">
    <cofactor evidence="1">
        <name>[4Fe-4S] cluster</name>
        <dbReference type="ChEBI" id="CHEBI:49883"/>
    </cofactor>
</comment>
<evidence type="ECO:0000256" key="1">
    <source>
        <dbReference type="ARBA" id="ARBA00001966"/>
    </source>
</evidence>
<evidence type="ECO:0000256" key="4">
    <source>
        <dbReference type="ARBA" id="ARBA00022723"/>
    </source>
</evidence>
<keyword evidence="3" id="KW-0004">4Fe-4S</keyword>
<dbReference type="SUPFAM" id="SSF53732">
    <property type="entry name" value="Aconitase iron-sulfur domain"/>
    <property type="match status" value="1"/>
</dbReference>
<dbReference type="InterPro" id="IPR036008">
    <property type="entry name" value="Aconitase_4Fe-4S_dom"/>
</dbReference>
<name>A0A376P4J4_ECOLX</name>
<dbReference type="InterPro" id="IPR006249">
    <property type="entry name" value="Aconitase/IRP2"/>
</dbReference>
<evidence type="ECO:0000313" key="11">
    <source>
        <dbReference type="Proteomes" id="UP000254428"/>
    </source>
</evidence>
<dbReference type="Proteomes" id="UP000254428">
    <property type="component" value="Unassembled WGS sequence"/>
</dbReference>
<protein>
    <recommendedName>
        <fullName evidence="2">aconitate hydratase</fullName>
        <ecNumber evidence="2">4.2.1.3</ecNumber>
    </recommendedName>
</protein>
<evidence type="ECO:0000256" key="3">
    <source>
        <dbReference type="ARBA" id="ARBA00022485"/>
    </source>
</evidence>
<keyword evidence="5" id="KW-0408">Iron</keyword>
<feature type="domain" description="Aconitase/3-isopropylmalate dehydratase large subunit alpha/beta/alpha" evidence="9">
    <location>
        <begin position="5"/>
        <end position="97"/>
    </location>
</feature>
<dbReference type="InterPro" id="IPR015931">
    <property type="entry name" value="Acnase/IPM_dHydase_lsu_aba_1/3"/>
</dbReference>
<dbReference type="EMBL" id="UGBT01000002">
    <property type="protein sequence ID" value="STH73405.1"/>
    <property type="molecule type" value="Genomic_DNA"/>
</dbReference>
<sequence>MNRFFTSTLELDMNDVEASLAGPKRPQDRVALPDVPKAFAASNELEVNATHKDRQPVDYVMNGHQYQLPDGAVVIAAITSCTNTSNPSVLMAAGLLAKKP</sequence>
<evidence type="ECO:0000256" key="6">
    <source>
        <dbReference type="ARBA" id="ARBA00023014"/>
    </source>
</evidence>
<evidence type="ECO:0000256" key="2">
    <source>
        <dbReference type="ARBA" id="ARBA00012926"/>
    </source>
</evidence>
<proteinExistence type="predicted"/>
<organism evidence="10 11">
    <name type="scientific">Escherichia coli</name>
    <dbReference type="NCBI Taxonomy" id="562"/>
    <lineage>
        <taxon>Bacteria</taxon>
        <taxon>Pseudomonadati</taxon>
        <taxon>Pseudomonadota</taxon>
        <taxon>Gammaproteobacteria</taxon>
        <taxon>Enterobacterales</taxon>
        <taxon>Enterobacteriaceae</taxon>
        <taxon>Escherichia</taxon>
    </lineage>
</organism>
<evidence type="ECO:0000256" key="7">
    <source>
        <dbReference type="ARBA" id="ARBA00023239"/>
    </source>
</evidence>
<evidence type="ECO:0000256" key="5">
    <source>
        <dbReference type="ARBA" id="ARBA00023004"/>
    </source>
</evidence>
<dbReference type="InterPro" id="IPR018136">
    <property type="entry name" value="Aconitase_4Fe-4S_BS"/>
</dbReference>